<dbReference type="PROSITE" id="PS00061">
    <property type="entry name" value="ADH_SHORT"/>
    <property type="match status" value="1"/>
</dbReference>
<dbReference type="GO" id="GO:0016491">
    <property type="term" value="F:oxidoreductase activity"/>
    <property type="evidence" value="ECO:0007669"/>
    <property type="project" value="UniProtKB-KW"/>
</dbReference>
<keyword evidence="2" id="KW-0560">Oxidoreductase</keyword>
<protein>
    <submittedName>
        <fullName evidence="5">Short-chain dehydrogenase</fullName>
    </submittedName>
</protein>
<dbReference type="InterPro" id="IPR051687">
    <property type="entry name" value="Peroxisomal_Beta-Oxidation"/>
</dbReference>
<dbReference type="PRINTS" id="PR00080">
    <property type="entry name" value="SDRFAMILY"/>
</dbReference>
<dbReference type="Gene3D" id="3.40.50.720">
    <property type="entry name" value="NAD(P)-binding Rossmann-like Domain"/>
    <property type="match status" value="1"/>
</dbReference>
<dbReference type="AlphaFoldDB" id="A0A1X1ZWC7"/>
<dbReference type="Pfam" id="PF00106">
    <property type="entry name" value="adh_short"/>
    <property type="match status" value="1"/>
</dbReference>
<dbReference type="RefSeq" id="WP_046183258.1">
    <property type="nucleotide sequence ID" value="NZ_JACKSS010000107.1"/>
</dbReference>
<feature type="domain" description="Ketoreductase" evidence="4">
    <location>
        <begin position="12"/>
        <end position="208"/>
    </location>
</feature>
<dbReference type="SUPFAM" id="SSF51735">
    <property type="entry name" value="NAD(P)-binding Rossmann-fold domains"/>
    <property type="match status" value="1"/>
</dbReference>
<dbReference type="Proteomes" id="UP000193781">
    <property type="component" value="Unassembled WGS sequence"/>
</dbReference>
<name>A0A1X1ZWC7_9MYCO</name>
<accession>A0A1X1ZWC7</accession>
<comment type="similarity">
    <text evidence="1 3">Belongs to the short-chain dehydrogenases/reductases (SDR) family.</text>
</comment>
<evidence type="ECO:0000313" key="6">
    <source>
        <dbReference type="Proteomes" id="UP000193781"/>
    </source>
</evidence>
<evidence type="ECO:0000313" key="5">
    <source>
        <dbReference type="EMBL" id="ORW28471.1"/>
    </source>
</evidence>
<dbReference type="InterPro" id="IPR020904">
    <property type="entry name" value="Sc_DH/Rdtase_CS"/>
</dbReference>
<dbReference type="PRINTS" id="PR00081">
    <property type="entry name" value="GDHRDH"/>
</dbReference>
<proteinExistence type="inferred from homology"/>
<sequence length="314" mass="32289">MADLGSLNFKGRVAVVTGGGRGLGRSYALLLASQGAKVVVNDPGGGLTGDGTDARPADDVVREIVAAGGQAVASTDSVATADGGKAIIDSALDTYGRVDILIHNAGNVRPGSLKEMTYEDFDAVLDVHLRGAFNVVRPAFPVMCEAGYGRMVLTSSIGGLYGNRGVANYAAAKAGVIGLSNVAAVEGAAEGVTCNVIVPAAVTRMAEGVDTSAYPPMGPELVAPVVGWLAHESCSVSGELFIALAGRVARAVIAESPGVCRLSWTVDDVAEHLEAIRNIEAPLVFPVLPDGHNEHIRYSFELARRSSDRGALHG</sequence>
<dbReference type="EMBL" id="LQPH01000066">
    <property type="protein sequence ID" value="ORW28471.1"/>
    <property type="molecule type" value="Genomic_DNA"/>
</dbReference>
<keyword evidence="6" id="KW-1185">Reference proteome</keyword>
<evidence type="ECO:0000259" key="4">
    <source>
        <dbReference type="SMART" id="SM00822"/>
    </source>
</evidence>
<comment type="caution">
    <text evidence="5">The sequence shown here is derived from an EMBL/GenBank/DDBJ whole genome shotgun (WGS) entry which is preliminary data.</text>
</comment>
<evidence type="ECO:0000256" key="3">
    <source>
        <dbReference type="RuleBase" id="RU000363"/>
    </source>
</evidence>
<dbReference type="OrthoDB" id="9808187at2"/>
<dbReference type="SMART" id="SM00822">
    <property type="entry name" value="PKS_KR"/>
    <property type="match status" value="1"/>
</dbReference>
<dbReference type="InterPro" id="IPR002347">
    <property type="entry name" value="SDR_fam"/>
</dbReference>
<dbReference type="PANTHER" id="PTHR45024:SF2">
    <property type="entry name" value="SCP2 DOMAIN-CONTAINING PROTEIN"/>
    <property type="match status" value="1"/>
</dbReference>
<gene>
    <name evidence="5" type="ORF">AWC17_28050</name>
</gene>
<dbReference type="InterPro" id="IPR057326">
    <property type="entry name" value="KR_dom"/>
</dbReference>
<dbReference type="InterPro" id="IPR036291">
    <property type="entry name" value="NAD(P)-bd_dom_sf"/>
</dbReference>
<evidence type="ECO:0000256" key="2">
    <source>
        <dbReference type="ARBA" id="ARBA00023002"/>
    </source>
</evidence>
<dbReference type="STRING" id="244292.ABW17_08995"/>
<organism evidence="5 6">
    <name type="scientific">Mycobacterium nebraskense</name>
    <dbReference type="NCBI Taxonomy" id="244292"/>
    <lineage>
        <taxon>Bacteria</taxon>
        <taxon>Bacillati</taxon>
        <taxon>Actinomycetota</taxon>
        <taxon>Actinomycetes</taxon>
        <taxon>Mycobacteriales</taxon>
        <taxon>Mycobacteriaceae</taxon>
        <taxon>Mycobacterium</taxon>
    </lineage>
</organism>
<reference evidence="5 6" key="1">
    <citation type="submission" date="2016-01" db="EMBL/GenBank/DDBJ databases">
        <title>The new phylogeny of the genus Mycobacterium.</title>
        <authorList>
            <person name="Tarcisio F."/>
            <person name="Conor M."/>
            <person name="Antonella G."/>
            <person name="Elisabetta G."/>
            <person name="Giulia F.S."/>
            <person name="Sara T."/>
            <person name="Anna F."/>
            <person name="Clotilde B."/>
            <person name="Roberto B."/>
            <person name="Veronica D.S."/>
            <person name="Fabio R."/>
            <person name="Monica P."/>
            <person name="Olivier J."/>
            <person name="Enrico T."/>
            <person name="Nicola S."/>
        </authorList>
    </citation>
    <scope>NUCLEOTIDE SEQUENCE [LARGE SCALE GENOMIC DNA]</scope>
    <source>
        <strain evidence="5 6">DSM 44803</strain>
    </source>
</reference>
<evidence type="ECO:0000256" key="1">
    <source>
        <dbReference type="ARBA" id="ARBA00006484"/>
    </source>
</evidence>
<dbReference type="PANTHER" id="PTHR45024">
    <property type="entry name" value="DEHYDROGENASES, SHORT CHAIN"/>
    <property type="match status" value="1"/>
</dbReference>